<dbReference type="PANTHER" id="PTHR44809:SF1">
    <property type="entry name" value="PROTEIN O-MANNOSYL-TRANSFERASE TMTC1"/>
    <property type="match status" value="1"/>
</dbReference>
<dbReference type="Gene3D" id="3.40.50.2000">
    <property type="entry name" value="Glycogen Phosphorylase B"/>
    <property type="match status" value="1"/>
</dbReference>
<keyword evidence="1" id="KW-0802">TPR repeat</keyword>
<dbReference type="GO" id="GO:0016757">
    <property type="term" value="F:glycosyltransferase activity"/>
    <property type="evidence" value="ECO:0007669"/>
    <property type="project" value="InterPro"/>
</dbReference>
<organism evidence="2 3">
    <name type="scientific">Rhodoplanes serenus</name>
    <dbReference type="NCBI Taxonomy" id="200615"/>
    <lineage>
        <taxon>Bacteria</taxon>
        <taxon>Pseudomonadati</taxon>
        <taxon>Pseudomonadota</taxon>
        <taxon>Alphaproteobacteria</taxon>
        <taxon>Hyphomicrobiales</taxon>
        <taxon>Nitrobacteraceae</taxon>
        <taxon>Rhodoplanes</taxon>
    </lineage>
</organism>
<dbReference type="Proteomes" id="UP000438991">
    <property type="component" value="Unassembled WGS sequence"/>
</dbReference>
<dbReference type="EMBL" id="WNKV01000019">
    <property type="protein sequence ID" value="MTW18716.1"/>
    <property type="molecule type" value="Genomic_DNA"/>
</dbReference>
<dbReference type="SMART" id="SM00028">
    <property type="entry name" value="TPR"/>
    <property type="match status" value="5"/>
</dbReference>
<gene>
    <name evidence="2" type="ORF">GJ689_21170</name>
</gene>
<name>A0A9X4XTT0_9BRAD</name>
<accession>A0A9X4XTT0</accession>
<protein>
    <submittedName>
        <fullName evidence="2">Tetratricopeptide repeat protein</fullName>
    </submittedName>
</protein>
<feature type="repeat" description="TPR" evidence="1">
    <location>
        <begin position="115"/>
        <end position="148"/>
    </location>
</feature>
<dbReference type="SUPFAM" id="SSF48452">
    <property type="entry name" value="TPR-like"/>
    <property type="match status" value="1"/>
</dbReference>
<dbReference type="InterPro" id="IPR019734">
    <property type="entry name" value="TPR_rpt"/>
</dbReference>
<feature type="repeat" description="TPR" evidence="1">
    <location>
        <begin position="81"/>
        <end position="114"/>
    </location>
</feature>
<dbReference type="Pfam" id="PF13432">
    <property type="entry name" value="TPR_16"/>
    <property type="match status" value="1"/>
</dbReference>
<dbReference type="InterPro" id="IPR011990">
    <property type="entry name" value="TPR-like_helical_dom_sf"/>
</dbReference>
<dbReference type="InterPro" id="IPR052943">
    <property type="entry name" value="TMTC_O-mannosyl-trnsfr"/>
</dbReference>
<evidence type="ECO:0000313" key="3">
    <source>
        <dbReference type="Proteomes" id="UP000438991"/>
    </source>
</evidence>
<evidence type="ECO:0000313" key="2">
    <source>
        <dbReference type="EMBL" id="MTW18716.1"/>
    </source>
</evidence>
<feature type="repeat" description="TPR" evidence="1">
    <location>
        <begin position="149"/>
        <end position="182"/>
    </location>
</feature>
<dbReference type="RefSeq" id="WP_155481112.1">
    <property type="nucleotide sequence ID" value="NZ_WNKV01000019.1"/>
</dbReference>
<dbReference type="Pfam" id="PF13424">
    <property type="entry name" value="TPR_12"/>
    <property type="match status" value="1"/>
</dbReference>
<dbReference type="PANTHER" id="PTHR44809">
    <property type="match status" value="1"/>
</dbReference>
<dbReference type="AlphaFoldDB" id="A0A9X4XTT0"/>
<dbReference type="InterPro" id="IPR002201">
    <property type="entry name" value="Glyco_trans_9"/>
</dbReference>
<dbReference type="SUPFAM" id="SSF53756">
    <property type="entry name" value="UDP-Glycosyltransferase/glycogen phosphorylase"/>
    <property type="match status" value="1"/>
</dbReference>
<sequence>MARTISKTGDMPPREAVLRGVALQEAGRLDEAERAFLAVLRDEPRDFYALHQLGVICCARRRYADAVLLLATAVEARPNSADALCNLGLALHGMQRHGEALASYDAALAVAPDHPLTHHNRGNALFDLDRHAEAAAAHARALALDPDNPETLYGLGNALRELRRHDEARAAYERALALAPARTDVRFNLALLDLLTGRLAEGFAGYDHRLDKPEFAELRGRFPTPAWRGEAPVAGRTVLLHPEQGIGDIIQMVRYAPLLAARGARVIAAVTAPLAPLLAGLAGVETVVWDRTAPPAHDLHCPYLGLPRAFGTTLETIPATVPYLAAPADRRAAWAARLAALPRPRIGLVWAGNPGFANDRHRSIPLAALAPVLRLPGLTVVSLQKELRADDAAMLERLPRLVQVGGALADFAATAAVIEALDLVVSVDTAVAHLAGALGRPVWILLPRSPDWRWMLDRDDSPWYPTARLLRQPATGDWASVVAHLVEDLAAFRGDVAAAPARDV</sequence>
<proteinExistence type="predicted"/>
<evidence type="ECO:0000256" key="1">
    <source>
        <dbReference type="PROSITE-ProRule" id="PRU00339"/>
    </source>
</evidence>
<dbReference type="Gene3D" id="1.25.40.10">
    <property type="entry name" value="Tetratricopeptide repeat domain"/>
    <property type="match status" value="2"/>
</dbReference>
<comment type="caution">
    <text evidence="2">The sequence shown here is derived from an EMBL/GenBank/DDBJ whole genome shotgun (WGS) entry which is preliminary data.</text>
</comment>
<dbReference type="PROSITE" id="PS50005">
    <property type="entry name" value="TPR"/>
    <property type="match status" value="3"/>
</dbReference>
<reference evidence="2 3" key="1">
    <citation type="submission" date="2019-11" db="EMBL/GenBank/DDBJ databases">
        <title>Whole-genome sequence of Rhodoplanes serenus DSM 18633, type strain.</title>
        <authorList>
            <person name="Kyndt J.A."/>
            <person name="Meyer T.E."/>
        </authorList>
    </citation>
    <scope>NUCLEOTIDE SEQUENCE [LARGE SCALE GENOMIC DNA]</scope>
    <source>
        <strain evidence="2 3">DSM 18633</strain>
    </source>
</reference>
<dbReference type="Pfam" id="PF01075">
    <property type="entry name" value="Glyco_transf_9"/>
    <property type="match status" value="1"/>
</dbReference>